<dbReference type="EMBL" id="BAAAUD010000023">
    <property type="protein sequence ID" value="GAA2938697.1"/>
    <property type="molecule type" value="Genomic_DNA"/>
</dbReference>
<protein>
    <submittedName>
        <fullName evidence="2">Uncharacterized protein</fullName>
    </submittedName>
</protein>
<proteinExistence type="predicted"/>
<dbReference type="Proteomes" id="UP001500403">
    <property type="component" value="Unassembled WGS sequence"/>
</dbReference>
<gene>
    <name evidence="2" type="ORF">GCM10010446_25130</name>
</gene>
<evidence type="ECO:0000313" key="2">
    <source>
        <dbReference type="EMBL" id="GAA2938697.1"/>
    </source>
</evidence>
<organism evidence="2 3">
    <name type="scientific">Streptomyces enissocaesilis</name>
    <dbReference type="NCBI Taxonomy" id="332589"/>
    <lineage>
        <taxon>Bacteria</taxon>
        <taxon>Bacillati</taxon>
        <taxon>Actinomycetota</taxon>
        <taxon>Actinomycetes</taxon>
        <taxon>Kitasatosporales</taxon>
        <taxon>Streptomycetaceae</taxon>
        <taxon>Streptomyces</taxon>
        <taxon>Streptomyces rochei group</taxon>
    </lineage>
</organism>
<feature type="region of interest" description="Disordered" evidence="1">
    <location>
        <begin position="101"/>
        <end position="131"/>
    </location>
</feature>
<name>A0ABN3X8J4_9ACTN</name>
<reference evidence="2 3" key="1">
    <citation type="journal article" date="2019" name="Int. J. Syst. Evol. Microbiol.">
        <title>The Global Catalogue of Microorganisms (GCM) 10K type strain sequencing project: providing services to taxonomists for standard genome sequencing and annotation.</title>
        <authorList>
            <consortium name="The Broad Institute Genomics Platform"/>
            <consortium name="The Broad Institute Genome Sequencing Center for Infectious Disease"/>
            <person name="Wu L."/>
            <person name="Ma J."/>
        </authorList>
    </citation>
    <scope>NUCLEOTIDE SEQUENCE [LARGE SCALE GENOMIC DNA]</scope>
    <source>
        <strain evidence="2 3">JCM 9088</strain>
    </source>
</reference>
<feature type="compositionally biased region" description="Basic and acidic residues" evidence="1">
    <location>
        <begin position="111"/>
        <end position="125"/>
    </location>
</feature>
<comment type="caution">
    <text evidence="2">The sequence shown here is derived from an EMBL/GenBank/DDBJ whole genome shotgun (WGS) entry which is preliminary data.</text>
</comment>
<evidence type="ECO:0000256" key="1">
    <source>
        <dbReference type="SAM" id="MobiDB-lite"/>
    </source>
</evidence>
<evidence type="ECO:0000313" key="3">
    <source>
        <dbReference type="Proteomes" id="UP001500403"/>
    </source>
</evidence>
<accession>A0ABN3X8J4</accession>
<sequence>MHSLSLPLDLIIGPEPAGRFVGALVRDLITSDLLPEPDACSRAPSLRGSLPAGGRAVLAYGFDEVVAGVRVNGDAVSFAGEAWEGPVEGFPSAEVAQGGSVGCAQGFSGHQDGDARRCDGDHRGGDPPAVA</sequence>
<keyword evidence="3" id="KW-1185">Reference proteome</keyword>